<feature type="transmembrane region" description="Helical" evidence="1">
    <location>
        <begin position="71"/>
        <end position="88"/>
    </location>
</feature>
<feature type="transmembrane region" description="Helical" evidence="1">
    <location>
        <begin position="143"/>
        <end position="160"/>
    </location>
</feature>
<sequence>MLHPIVIPTIGVLLYFILVPNRFDSNQKLTVLGFIFVTTYIIPLIILILFKRLKLIKSFKAESIKERKIPIAMMIVLFYLLGNTLDYTPNLSDLGLLFYATSFGLAIIYVLFIFKFKTSIHLLSLGISVGFFLILHTKYSKSFTIVIIISLLLSGLLASARIHLKAHTQKEVYIGFFLGFIAPIIVNYFL</sequence>
<name>A0A2U2JB59_9FLAO</name>
<comment type="caution">
    <text evidence="2">The sequence shown here is derived from an EMBL/GenBank/DDBJ whole genome shotgun (WGS) entry which is preliminary data.</text>
</comment>
<feature type="transmembrane region" description="Helical" evidence="1">
    <location>
        <begin position="172"/>
        <end position="189"/>
    </location>
</feature>
<dbReference type="EMBL" id="QFFG01000002">
    <property type="protein sequence ID" value="PWG05545.1"/>
    <property type="molecule type" value="Genomic_DNA"/>
</dbReference>
<feature type="transmembrane region" description="Helical" evidence="1">
    <location>
        <begin position="29"/>
        <end position="50"/>
    </location>
</feature>
<evidence type="ECO:0000313" key="2">
    <source>
        <dbReference type="EMBL" id="PWG05545.1"/>
    </source>
</evidence>
<evidence type="ECO:0000313" key="3">
    <source>
        <dbReference type="Proteomes" id="UP000245670"/>
    </source>
</evidence>
<dbReference type="AlphaFoldDB" id="A0A2U2JB59"/>
<proteinExistence type="predicted"/>
<evidence type="ECO:0008006" key="4">
    <source>
        <dbReference type="Google" id="ProtNLM"/>
    </source>
</evidence>
<dbReference type="Proteomes" id="UP000245670">
    <property type="component" value="Unassembled WGS sequence"/>
</dbReference>
<accession>A0A2U2JB59</accession>
<gene>
    <name evidence="2" type="ORF">DIS07_03630</name>
</gene>
<keyword evidence="1" id="KW-0472">Membrane</keyword>
<reference evidence="2 3" key="1">
    <citation type="submission" date="2018-05" db="EMBL/GenBank/DDBJ databases">
        <title>Polaribacter aquimarinus sp. nov., isolated from sediment in a sediment of sea.</title>
        <authorList>
            <person name="Lu D."/>
        </authorList>
    </citation>
    <scope>NUCLEOTIDE SEQUENCE [LARGE SCALE GENOMIC DNA]</scope>
    <source>
        <strain evidence="2 3">ZY113</strain>
    </source>
</reference>
<feature type="transmembrane region" description="Helical" evidence="1">
    <location>
        <begin position="120"/>
        <end position="137"/>
    </location>
</feature>
<keyword evidence="1" id="KW-0812">Transmembrane</keyword>
<feature type="transmembrane region" description="Helical" evidence="1">
    <location>
        <begin position="5"/>
        <end position="23"/>
    </location>
</feature>
<dbReference type="RefSeq" id="WP_109403878.1">
    <property type="nucleotide sequence ID" value="NZ_QFFG01000002.1"/>
</dbReference>
<protein>
    <recommendedName>
        <fullName evidence="4">PA-phosphatase</fullName>
    </recommendedName>
</protein>
<evidence type="ECO:0000256" key="1">
    <source>
        <dbReference type="SAM" id="Phobius"/>
    </source>
</evidence>
<dbReference type="OrthoDB" id="9786064at2"/>
<feature type="transmembrane region" description="Helical" evidence="1">
    <location>
        <begin position="94"/>
        <end position="113"/>
    </location>
</feature>
<organism evidence="2 3">
    <name type="scientific">Polaribacter aquimarinus</name>
    <dbReference type="NCBI Taxonomy" id="2100726"/>
    <lineage>
        <taxon>Bacteria</taxon>
        <taxon>Pseudomonadati</taxon>
        <taxon>Bacteroidota</taxon>
        <taxon>Flavobacteriia</taxon>
        <taxon>Flavobacteriales</taxon>
        <taxon>Flavobacteriaceae</taxon>
    </lineage>
</organism>
<keyword evidence="1" id="KW-1133">Transmembrane helix</keyword>
<keyword evidence="3" id="KW-1185">Reference proteome</keyword>